<dbReference type="FunFam" id="3.90.960.10:FF:000005">
    <property type="entry name" value="Putative prolyl-tRNA synthetase"/>
    <property type="match status" value="1"/>
</dbReference>
<dbReference type="Gene3D" id="3.90.960.10">
    <property type="entry name" value="YbaK/aminoacyl-tRNA synthetase-associated domain"/>
    <property type="match status" value="1"/>
</dbReference>
<dbReference type="InterPro" id="IPR036754">
    <property type="entry name" value="YbaK/aa-tRNA-synt-asso_dom_sf"/>
</dbReference>
<reference evidence="4" key="1">
    <citation type="submission" date="2016-10" db="EMBL/GenBank/DDBJ databases">
        <authorList>
            <person name="Varghese N."/>
            <person name="Submissions S."/>
        </authorList>
    </citation>
    <scope>NUCLEOTIDE SEQUENCE [LARGE SCALE GENOMIC DNA]</scope>
    <source>
        <strain evidence="4">Z-7934</strain>
    </source>
</reference>
<sequence length="166" mass="18908">MPKNNPEVKKVLDVLKELNIEYTYHEHPPANTVEDAKKYADGIEGLHCKNLFLRNYKGDRHFLMITENEKPLKIKATGKKLGYGNLSFGSPERLKKYLGVVPGSVSPFGLVNDTNNETLVLLDKVTEVYELITFHPNDNRATLSIKYADLIKFLDWSGNPYKIVEL</sequence>
<feature type="domain" description="YbaK/aminoacyl-tRNA synthetase-associated" evidence="2">
    <location>
        <begin position="27"/>
        <end position="153"/>
    </location>
</feature>
<dbReference type="PANTHER" id="PTHR31423">
    <property type="entry name" value="YBAK DOMAIN-CONTAINING PROTEIN"/>
    <property type="match status" value="1"/>
</dbReference>
<proteinExistence type="inferred from homology"/>
<comment type="similarity">
    <text evidence="1">Belongs to the PRORSD1 family.</text>
</comment>
<evidence type="ECO:0000313" key="4">
    <source>
        <dbReference type="Proteomes" id="UP000199287"/>
    </source>
</evidence>
<dbReference type="Pfam" id="PF04073">
    <property type="entry name" value="tRNA_edit"/>
    <property type="match status" value="1"/>
</dbReference>
<evidence type="ECO:0000256" key="1">
    <source>
        <dbReference type="ARBA" id="ARBA00010201"/>
    </source>
</evidence>
<dbReference type="RefSeq" id="WP_093372441.1">
    <property type="nucleotide sequence ID" value="NZ_FOQA01000006.1"/>
</dbReference>
<dbReference type="CDD" id="cd04335">
    <property type="entry name" value="PrdX_deacylase"/>
    <property type="match status" value="1"/>
</dbReference>
<evidence type="ECO:0000259" key="2">
    <source>
        <dbReference type="Pfam" id="PF04073"/>
    </source>
</evidence>
<dbReference type="InterPro" id="IPR040285">
    <property type="entry name" value="ProX/PRXD1"/>
</dbReference>
<dbReference type="PANTHER" id="PTHR31423:SF3">
    <property type="entry name" value="PROLYL-TRNA SYNTHETASE ASSOCIATED DOMAIN-CONTAINING PROTEIN 1-RELATED"/>
    <property type="match status" value="1"/>
</dbReference>
<dbReference type="EMBL" id="FOQA01000006">
    <property type="protein sequence ID" value="SFI08805.1"/>
    <property type="molecule type" value="Genomic_DNA"/>
</dbReference>
<dbReference type="Proteomes" id="UP000199287">
    <property type="component" value="Unassembled WGS sequence"/>
</dbReference>
<gene>
    <name evidence="3" type="ORF">SAMN05192551_10691</name>
</gene>
<dbReference type="OrthoDB" id="9798587at2"/>
<accession>A0A1I3FC61</accession>
<dbReference type="InterPro" id="IPR007214">
    <property type="entry name" value="YbaK/aa-tRNA-synth-assoc-dom"/>
</dbReference>
<evidence type="ECO:0000313" key="3">
    <source>
        <dbReference type="EMBL" id="SFI08805.1"/>
    </source>
</evidence>
<protein>
    <submittedName>
        <fullName evidence="3">Ala-tRNA(Pro) deacylase</fullName>
    </submittedName>
</protein>
<dbReference type="STRING" id="69895.SAMN05192551_10691"/>
<organism evidence="3 4">
    <name type="scientific">Tindallia magadiensis</name>
    <dbReference type="NCBI Taxonomy" id="69895"/>
    <lineage>
        <taxon>Bacteria</taxon>
        <taxon>Bacillati</taxon>
        <taxon>Bacillota</taxon>
        <taxon>Clostridia</taxon>
        <taxon>Peptostreptococcales</taxon>
        <taxon>Tindalliaceae</taxon>
        <taxon>Tindallia</taxon>
    </lineage>
</organism>
<dbReference type="AlphaFoldDB" id="A0A1I3FC61"/>
<name>A0A1I3FC61_9FIRM</name>
<keyword evidence="4" id="KW-1185">Reference proteome</keyword>
<dbReference type="SUPFAM" id="SSF55826">
    <property type="entry name" value="YbaK/ProRS associated domain"/>
    <property type="match status" value="1"/>
</dbReference>
<dbReference type="GO" id="GO:0002161">
    <property type="term" value="F:aminoacyl-tRNA deacylase activity"/>
    <property type="evidence" value="ECO:0007669"/>
    <property type="project" value="InterPro"/>
</dbReference>